<feature type="chain" id="PRO_5044764365" evidence="6">
    <location>
        <begin position="26"/>
        <end position="170"/>
    </location>
</feature>
<comment type="subcellular location">
    <subcellularLocation>
        <location evidence="1">Periplasm</location>
    </subcellularLocation>
</comment>
<dbReference type="InterPro" id="IPR012899">
    <property type="entry name" value="LTXXQ"/>
</dbReference>
<comment type="similarity">
    <text evidence="2">Belongs to the CpxP/Spy family.</text>
</comment>
<dbReference type="EMBL" id="JTHE03000044">
    <property type="protein sequence ID" value="MCM1982811.1"/>
    <property type="molecule type" value="Genomic_DNA"/>
</dbReference>
<protein>
    <submittedName>
        <fullName evidence="7">Spy/CpxP family protein refolding chaperone</fullName>
    </submittedName>
</protein>
<reference evidence="7 8" key="1">
    <citation type="journal article" date="2015" name="Genome Announc.">
        <title>Draft Genome Sequence of Filamentous Marine Cyanobacterium Lyngbya confervoides Strain BDU141951.</title>
        <authorList>
            <person name="Chandrababunaidu M.M."/>
            <person name="Sen D."/>
            <person name="Tripathy S."/>
        </authorList>
    </citation>
    <scope>NUCLEOTIDE SEQUENCE [LARGE SCALE GENOMIC DNA]</scope>
    <source>
        <strain evidence="7 8">BDU141951</strain>
    </source>
</reference>
<accession>A0ABD4T341</accession>
<keyword evidence="8" id="KW-1185">Reference proteome</keyword>
<dbReference type="PIRSF" id="PIRSF034445">
    <property type="entry name" value="CpxP_Spy"/>
    <property type="match status" value="1"/>
</dbReference>
<organism evidence="7 8">
    <name type="scientific">Lyngbya confervoides BDU141951</name>
    <dbReference type="NCBI Taxonomy" id="1574623"/>
    <lineage>
        <taxon>Bacteria</taxon>
        <taxon>Bacillati</taxon>
        <taxon>Cyanobacteriota</taxon>
        <taxon>Cyanophyceae</taxon>
        <taxon>Oscillatoriophycideae</taxon>
        <taxon>Oscillatoriales</taxon>
        <taxon>Microcoleaceae</taxon>
        <taxon>Lyngbya</taxon>
    </lineage>
</organism>
<evidence type="ECO:0000313" key="7">
    <source>
        <dbReference type="EMBL" id="MCM1982811.1"/>
    </source>
</evidence>
<dbReference type="Gene3D" id="1.20.120.1490">
    <property type="match status" value="1"/>
</dbReference>
<dbReference type="Proteomes" id="UP000031561">
    <property type="component" value="Unassembled WGS sequence"/>
</dbReference>
<keyword evidence="3 6" id="KW-0732">Signal</keyword>
<gene>
    <name evidence="7" type="ORF">QQ91_0008240</name>
</gene>
<dbReference type="CDD" id="cd09916">
    <property type="entry name" value="CpxP_like"/>
    <property type="match status" value="1"/>
</dbReference>
<evidence type="ECO:0000313" key="8">
    <source>
        <dbReference type="Proteomes" id="UP000031561"/>
    </source>
</evidence>
<dbReference type="Pfam" id="PF07813">
    <property type="entry name" value="LTXXQ"/>
    <property type="match status" value="1"/>
</dbReference>
<sequence length="170" mass="19289">MNIRTFSVLAAVPLLLAGTVPFALAENRDALPQLVAQASGSEKRENYQGRRFERMVEALNLSDGQADQIKAIHEQAQTESQGDRESLRAEMEQMRSLIRQGASVDQLRNQHNQIKAIRERLSEDRFERMLQTYEILSPEQRQKFADLHQGRRGGWGRKGSPAMGPQSLVF</sequence>
<comment type="caution">
    <text evidence="7">The sequence shown here is derived from an EMBL/GenBank/DDBJ whole genome shotgun (WGS) entry which is preliminary data.</text>
</comment>
<evidence type="ECO:0000256" key="5">
    <source>
        <dbReference type="SAM" id="MobiDB-lite"/>
    </source>
</evidence>
<evidence type="ECO:0000256" key="2">
    <source>
        <dbReference type="ARBA" id="ARBA00008441"/>
    </source>
</evidence>
<feature type="signal peptide" evidence="6">
    <location>
        <begin position="1"/>
        <end position="25"/>
    </location>
</feature>
<keyword evidence="4" id="KW-0574">Periplasm</keyword>
<dbReference type="PANTHER" id="PTHR38102">
    <property type="entry name" value="PERIPLASMIC CHAPERONE SPY"/>
    <property type="match status" value="1"/>
</dbReference>
<name>A0ABD4T341_9CYAN</name>
<evidence type="ECO:0000256" key="4">
    <source>
        <dbReference type="ARBA" id="ARBA00022764"/>
    </source>
</evidence>
<dbReference type="RefSeq" id="WP_166274818.1">
    <property type="nucleotide sequence ID" value="NZ_JTHE03000044.1"/>
</dbReference>
<dbReference type="AlphaFoldDB" id="A0ABD4T341"/>
<evidence type="ECO:0000256" key="6">
    <source>
        <dbReference type="SAM" id="SignalP"/>
    </source>
</evidence>
<evidence type="ECO:0000256" key="3">
    <source>
        <dbReference type="ARBA" id="ARBA00022729"/>
    </source>
</evidence>
<evidence type="ECO:0000256" key="1">
    <source>
        <dbReference type="ARBA" id="ARBA00004418"/>
    </source>
</evidence>
<dbReference type="InterPro" id="IPR052211">
    <property type="entry name" value="Cpx_auxiliary_protein"/>
</dbReference>
<feature type="region of interest" description="Disordered" evidence="5">
    <location>
        <begin position="150"/>
        <end position="170"/>
    </location>
</feature>
<dbReference type="PANTHER" id="PTHR38102:SF1">
    <property type="entry name" value="PERIPLASMIC CHAPERONE SPY"/>
    <property type="match status" value="1"/>
</dbReference>
<dbReference type="GO" id="GO:0042597">
    <property type="term" value="C:periplasmic space"/>
    <property type="evidence" value="ECO:0007669"/>
    <property type="project" value="UniProtKB-SubCell"/>
</dbReference>
<proteinExistence type="inferred from homology"/>